<comment type="caution">
    <text evidence="1">The sequence shown here is derived from an EMBL/GenBank/DDBJ whole genome shotgun (WGS) entry which is preliminary data.</text>
</comment>
<keyword evidence="2" id="KW-1185">Reference proteome</keyword>
<dbReference type="EMBL" id="PZZL01000004">
    <property type="protein sequence ID" value="PTM57151.1"/>
    <property type="molecule type" value="Genomic_DNA"/>
</dbReference>
<dbReference type="PANTHER" id="PTHR39441:SF1">
    <property type="entry name" value="DUF2252 DOMAIN-CONTAINING PROTEIN"/>
    <property type="match status" value="1"/>
</dbReference>
<dbReference type="InterPro" id="IPR011009">
    <property type="entry name" value="Kinase-like_dom_sf"/>
</dbReference>
<dbReference type="PANTHER" id="PTHR39441">
    <property type="entry name" value="DUF2252 DOMAIN-CONTAINING PROTEIN"/>
    <property type="match status" value="1"/>
</dbReference>
<name>A0A2T4Z5I3_9HYPH</name>
<evidence type="ECO:0000313" key="1">
    <source>
        <dbReference type="EMBL" id="PTM57151.1"/>
    </source>
</evidence>
<protein>
    <submittedName>
        <fullName evidence="1">Uncharacterized protein (DUF2252 family)</fullName>
    </submittedName>
</protein>
<dbReference type="Pfam" id="PF10009">
    <property type="entry name" value="DUF2252"/>
    <property type="match status" value="1"/>
</dbReference>
<dbReference type="InterPro" id="IPR018721">
    <property type="entry name" value="DUF2252"/>
</dbReference>
<evidence type="ECO:0000313" key="2">
    <source>
        <dbReference type="Proteomes" id="UP000241808"/>
    </source>
</evidence>
<proteinExistence type="predicted"/>
<dbReference type="OrthoDB" id="1491115at2"/>
<organism evidence="1 2">
    <name type="scientific">Phreatobacter oligotrophus</name>
    <dbReference type="NCBI Taxonomy" id="1122261"/>
    <lineage>
        <taxon>Bacteria</taxon>
        <taxon>Pseudomonadati</taxon>
        <taxon>Pseudomonadota</taxon>
        <taxon>Alphaproteobacteria</taxon>
        <taxon>Hyphomicrobiales</taxon>
        <taxon>Phreatobacteraceae</taxon>
        <taxon>Phreatobacter</taxon>
    </lineage>
</organism>
<gene>
    <name evidence="1" type="ORF">C8P69_104199</name>
</gene>
<reference evidence="1 2" key="1">
    <citation type="submission" date="2018-04" db="EMBL/GenBank/DDBJ databases">
        <title>Genomic Encyclopedia of Archaeal and Bacterial Type Strains, Phase II (KMG-II): from individual species to whole genera.</title>
        <authorList>
            <person name="Goeker M."/>
        </authorList>
    </citation>
    <scope>NUCLEOTIDE SEQUENCE [LARGE SCALE GENOMIC DNA]</scope>
    <source>
        <strain evidence="1 2">DSM 25521</strain>
    </source>
</reference>
<dbReference type="RefSeq" id="WP_108176945.1">
    <property type="nucleotide sequence ID" value="NZ_PZZL01000004.1"/>
</dbReference>
<dbReference type="SUPFAM" id="SSF56112">
    <property type="entry name" value="Protein kinase-like (PK-like)"/>
    <property type="match status" value="1"/>
</dbReference>
<sequence>MQDFPQSMKAYEAWLKQALGGVVDRSGFTRKRKKMAEGPFPFLRGTYWRYAETLLVDCPEIAKAPPILAVGDIHAENFGTWRDAEGRLVWGVNDFDEAARMPYAADLVRLATSLVLAGHESTRGVKTVCRALLAGYREGLDDPQPIVIESDYGWLRKAVMRRRGERKAFWEKIAGLPSGRPPAGWREALAASMPEPRLPMTIGPRLAGTGSLGRPRYVAVATWRGGPVVREAKALVPSGWSLVHKPRDTTLNLNTIAGGAYRAPDPHYGETNGVLVRRLSPNNRKIEVETGLAVMLSPRLIHLMGRDLAACHAGDTARTGAVRKHAATLEVAVLAAWVEAAKARVMDDHAAFMAALARRSKTAQKRK</sequence>
<accession>A0A2T4Z5I3</accession>
<dbReference type="AlphaFoldDB" id="A0A2T4Z5I3"/>
<dbReference type="Proteomes" id="UP000241808">
    <property type="component" value="Unassembled WGS sequence"/>
</dbReference>